<protein>
    <recommendedName>
        <fullName evidence="3">CRISPR system Cms protein Csm5</fullName>
    </recommendedName>
    <alternativeName>
        <fullName evidence="6">CRISPR type III A-associated protein Csm5</fullName>
    </alternativeName>
</protein>
<evidence type="ECO:0000313" key="9">
    <source>
        <dbReference type="Proteomes" id="UP000308167"/>
    </source>
</evidence>
<dbReference type="CDD" id="cd09726">
    <property type="entry name" value="RAMP_I_III"/>
    <property type="match status" value="1"/>
</dbReference>
<keyword evidence="9" id="KW-1185">Reference proteome</keyword>
<accession>A0ABY6TL40</accession>
<proteinExistence type="inferred from homology"/>
<dbReference type="GeneID" id="86155996"/>
<comment type="caution">
    <text evidence="8">The sequence shown here is derived from an EMBL/GenBank/DDBJ whole genome shotgun (WGS) entry which is preliminary data.</text>
</comment>
<dbReference type="PANTHER" id="PTHR38007">
    <property type="entry name" value="CRISPR SYSTEM CMS PROTEIN CSM5"/>
    <property type="match status" value="1"/>
</dbReference>
<dbReference type="PANTHER" id="PTHR38007:SF1">
    <property type="entry name" value="CRISPR SYSTEM CMS PROTEIN CSM5"/>
    <property type="match status" value="1"/>
</dbReference>
<comment type="similarity">
    <text evidence="2">Belongs to the CRISPR-associated Csm5 family.</text>
</comment>
<sequence length="509" mass="58010">MKFMQTHKVYLTPISPIHIGCGEDFEPTNYVIDENVLYHFDPVNLKLNEQQRIDLLNRANNLDLLAIQRFFLKNKEQAVSFANYFADVVSGLANDYKNKIGKVAQRENDGNKVINNLFIERTAYLPLKHLPYIPGSSFKGALATALLNYEHKKRNYPKVRKEDSKKLVQFYLGEFAESRLRTVKFGDFIPVKPAHSKIFYSLNFKKVPTQKGGKGKGKGITLRRECILAGQYRTFQSELTLWEGENLSVKSYFQLLNDYHKAIFAAECGMLFQRKLVSKEWVSGVLKLIETNKVALVRLGKNGADSKVYQGDVAQIKIMKGKGEKPDFRSSATTVWLAAGQESQSSDLLPLGWAILEVDPTEDNELLKQWCEAQPKPQFDRAALIAKRQAQKDEVEAQKQAKLAEEKAKAEILNSLSDNQRLVEEKLAQWAVQEKKPFTASPIFSEAKKLLEEAQQWDKADRQYLYEKIDPTESNKGLQKYVDGLSGFNNLKAKSAVEFKKLRNKLVVE</sequence>
<comment type="function">
    <text evidence="1">This subunit might be involved in maturation of a crRNA intermediate to its mature form.</text>
</comment>
<name>A0ABY6TL40_9PAST</name>
<evidence type="ECO:0000256" key="2">
    <source>
        <dbReference type="ARBA" id="ARBA00006680"/>
    </source>
</evidence>
<evidence type="ECO:0000259" key="7">
    <source>
        <dbReference type="Pfam" id="PF03787"/>
    </source>
</evidence>
<dbReference type="InterPro" id="IPR010173">
    <property type="entry name" value="CRISPR-assoc_Csm5"/>
</dbReference>
<evidence type="ECO:0000256" key="6">
    <source>
        <dbReference type="ARBA" id="ARBA00031720"/>
    </source>
</evidence>
<dbReference type="Proteomes" id="UP000308167">
    <property type="component" value="Unassembled WGS sequence"/>
</dbReference>
<evidence type="ECO:0000256" key="3">
    <source>
        <dbReference type="ARBA" id="ARBA00016113"/>
    </source>
</evidence>
<dbReference type="Pfam" id="PF03787">
    <property type="entry name" value="RAMPs"/>
    <property type="match status" value="1"/>
</dbReference>
<evidence type="ECO:0000256" key="1">
    <source>
        <dbReference type="ARBA" id="ARBA00003088"/>
    </source>
</evidence>
<keyword evidence="4" id="KW-0694">RNA-binding</keyword>
<evidence type="ECO:0000313" key="8">
    <source>
        <dbReference type="EMBL" id="VTU08779.1"/>
    </source>
</evidence>
<evidence type="ECO:0000256" key="4">
    <source>
        <dbReference type="ARBA" id="ARBA00022884"/>
    </source>
</evidence>
<feature type="domain" description="CRISPR type III-associated protein" evidence="7">
    <location>
        <begin position="11"/>
        <end position="218"/>
    </location>
</feature>
<organism evidence="8 9">
    <name type="scientific">Actinobacillus porcinus</name>
    <dbReference type="NCBI Taxonomy" id="51048"/>
    <lineage>
        <taxon>Bacteria</taxon>
        <taxon>Pseudomonadati</taxon>
        <taxon>Pseudomonadota</taxon>
        <taxon>Gammaproteobacteria</taxon>
        <taxon>Pasteurellales</taxon>
        <taxon>Pasteurellaceae</taxon>
        <taxon>Actinobacillus</taxon>
    </lineage>
</organism>
<reference evidence="8 9" key="1">
    <citation type="submission" date="2019-05" db="EMBL/GenBank/DDBJ databases">
        <authorList>
            <consortium name="Pathogen Informatics"/>
        </authorList>
    </citation>
    <scope>NUCLEOTIDE SEQUENCE [LARGE SCALE GENOMIC DNA]</scope>
    <source>
        <strain evidence="8 9">NM319</strain>
    </source>
</reference>
<dbReference type="RefSeq" id="WP_167874949.1">
    <property type="nucleotide sequence ID" value="NZ_CABFKI010000010.1"/>
</dbReference>
<keyword evidence="5" id="KW-0051">Antiviral defense</keyword>
<gene>
    <name evidence="8" type="ORF">SAMEA1410922_01618</name>
</gene>
<evidence type="ECO:0000256" key="5">
    <source>
        <dbReference type="ARBA" id="ARBA00023118"/>
    </source>
</evidence>
<dbReference type="InterPro" id="IPR005537">
    <property type="entry name" value="RAMP_III_fam"/>
</dbReference>
<dbReference type="EMBL" id="CABFKI010000010">
    <property type="protein sequence ID" value="VTU08779.1"/>
    <property type="molecule type" value="Genomic_DNA"/>
</dbReference>